<feature type="region of interest" description="Disordered" evidence="1">
    <location>
        <begin position="246"/>
        <end position="271"/>
    </location>
</feature>
<feature type="compositionally biased region" description="Basic and acidic residues" evidence="1">
    <location>
        <begin position="113"/>
        <end position="131"/>
    </location>
</feature>
<organism evidence="2 3">
    <name type="scientific">Hyaloscypha bicolor E</name>
    <dbReference type="NCBI Taxonomy" id="1095630"/>
    <lineage>
        <taxon>Eukaryota</taxon>
        <taxon>Fungi</taxon>
        <taxon>Dikarya</taxon>
        <taxon>Ascomycota</taxon>
        <taxon>Pezizomycotina</taxon>
        <taxon>Leotiomycetes</taxon>
        <taxon>Helotiales</taxon>
        <taxon>Hyaloscyphaceae</taxon>
        <taxon>Hyaloscypha</taxon>
        <taxon>Hyaloscypha bicolor</taxon>
    </lineage>
</organism>
<keyword evidence="3" id="KW-1185">Reference proteome</keyword>
<proteinExistence type="predicted"/>
<evidence type="ECO:0000313" key="3">
    <source>
        <dbReference type="Proteomes" id="UP000235371"/>
    </source>
</evidence>
<sequence length="271" mass="29865">MDPPSPLPAVEAPFSLAPSIFLPFTGFSPGDAPVLDRTQKLQKILQHLPEEQAMVRGNMMFMVKQRVEASKANARKELDELEGDYEDDSGDPKERQRARSEVDAMFQRTKIPAKKDAKSEDFEVKPGDFKPHHSNGIATPAPADGDALMGGTEADPKPRTARMVWEGLSRDLQEVVDRAASEMEAYDRHAQETINPYRQALERRTGRHIPTSVATGVSGGILRNRNEGSPIDMNAIRRMSTGMPIVGLPAAAPNRSHEKMDEIARRGSTGK</sequence>
<dbReference type="GeneID" id="36586561"/>
<accession>A0A2J6SZX4</accession>
<evidence type="ECO:0000313" key="2">
    <source>
        <dbReference type="EMBL" id="PMD56325.1"/>
    </source>
</evidence>
<dbReference type="EMBL" id="KZ613848">
    <property type="protein sequence ID" value="PMD56325.1"/>
    <property type="molecule type" value="Genomic_DNA"/>
</dbReference>
<dbReference type="AlphaFoldDB" id="A0A2J6SZX4"/>
<feature type="region of interest" description="Disordered" evidence="1">
    <location>
        <begin position="79"/>
        <end position="157"/>
    </location>
</feature>
<dbReference type="OrthoDB" id="3541874at2759"/>
<name>A0A2J6SZX4_9HELO</name>
<dbReference type="RefSeq" id="XP_024733229.1">
    <property type="nucleotide sequence ID" value="XM_024878484.1"/>
</dbReference>
<evidence type="ECO:0000256" key="1">
    <source>
        <dbReference type="SAM" id="MobiDB-lite"/>
    </source>
</evidence>
<feature type="compositionally biased region" description="Basic and acidic residues" evidence="1">
    <location>
        <begin position="90"/>
        <end position="102"/>
    </location>
</feature>
<dbReference type="InParanoid" id="A0A2J6SZX4"/>
<protein>
    <submittedName>
        <fullName evidence="2">Uncharacterized protein</fullName>
    </submittedName>
</protein>
<feature type="compositionally biased region" description="Acidic residues" evidence="1">
    <location>
        <begin position="79"/>
        <end position="89"/>
    </location>
</feature>
<dbReference type="Proteomes" id="UP000235371">
    <property type="component" value="Unassembled WGS sequence"/>
</dbReference>
<feature type="compositionally biased region" description="Basic and acidic residues" evidence="1">
    <location>
        <begin position="255"/>
        <end position="265"/>
    </location>
</feature>
<reference evidence="2 3" key="1">
    <citation type="submission" date="2016-04" db="EMBL/GenBank/DDBJ databases">
        <title>A degradative enzymes factory behind the ericoid mycorrhizal symbiosis.</title>
        <authorList>
            <consortium name="DOE Joint Genome Institute"/>
            <person name="Martino E."/>
            <person name="Morin E."/>
            <person name="Grelet G."/>
            <person name="Kuo A."/>
            <person name="Kohler A."/>
            <person name="Daghino S."/>
            <person name="Barry K."/>
            <person name="Choi C."/>
            <person name="Cichocki N."/>
            <person name="Clum A."/>
            <person name="Copeland A."/>
            <person name="Hainaut M."/>
            <person name="Haridas S."/>
            <person name="Labutti K."/>
            <person name="Lindquist E."/>
            <person name="Lipzen A."/>
            <person name="Khouja H.-R."/>
            <person name="Murat C."/>
            <person name="Ohm R."/>
            <person name="Olson A."/>
            <person name="Spatafora J."/>
            <person name="Veneault-Fourrey C."/>
            <person name="Henrissat B."/>
            <person name="Grigoriev I."/>
            <person name="Martin F."/>
            <person name="Perotto S."/>
        </authorList>
    </citation>
    <scope>NUCLEOTIDE SEQUENCE [LARGE SCALE GENOMIC DNA]</scope>
    <source>
        <strain evidence="2 3">E</strain>
    </source>
</reference>
<gene>
    <name evidence="2" type="ORF">K444DRAFT_59746</name>
</gene>